<feature type="compositionally biased region" description="Acidic residues" evidence="1">
    <location>
        <begin position="251"/>
        <end position="266"/>
    </location>
</feature>
<comment type="caution">
    <text evidence="4">The sequence shown here is derived from an EMBL/GenBank/DDBJ whole genome shotgun (WGS) entry which is preliminary data.</text>
</comment>
<feature type="compositionally biased region" description="Basic and acidic residues" evidence="1">
    <location>
        <begin position="267"/>
        <end position="299"/>
    </location>
</feature>
<accession>A0A6B3TMP5</accession>
<evidence type="ECO:0000256" key="2">
    <source>
        <dbReference type="SAM" id="Phobius"/>
    </source>
</evidence>
<feature type="transmembrane region" description="Helical" evidence="2">
    <location>
        <begin position="23"/>
        <end position="43"/>
    </location>
</feature>
<evidence type="ECO:0000256" key="1">
    <source>
        <dbReference type="SAM" id="MobiDB-lite"/>
    </source>
</evidence>
<evidence type="ECO:0000313" key="4">
    <source>
        <dbReference type="EMBL" id="NEX78215.1"/>
    </source>
</evidence>
<name>A0A6B3TMP5_9BACI</name>
<dbReference type="PANTHER" id="PTHR21666:SF291">
    <property type="entry name" value="STAGE II SPORULATION PROTEIN Q"/>
    <property type="match status" value="1"/>
</dbReference>
<evidence type="ECO:0000313" key="5">
    <source>
        <dbReference type="Proteomes" id="UP000481621"/>
    </source>
</evidence>
<sequence length="299" mass="33145">MREEENKRSSQSSSLKRLFKKRWVFPAIYIASAAIILTGVLWYQSNASDTDKYEYKSSDLAGKKDQTPAVEVNTAFENFKMPVKNADEAVIKTKFYDFNAKAEDQEAALVFYNNTYQPSTGVDITMKDGETFDVTASLSGTVTRVEEDAVLGNVIEIEHDKGIVTQYQSVKDIQVEVGDKVKQGDVLAKAGQSLFNEKVGTHVHFEIRKDGVAVNPSSYFDKPLSALQEEVSTGDVEESPKVKQQEKMEGEDGAENADDQSSETESGEDKDQSSDKGSDDDKSSYNEEESTQSKEKSNS</sequence>
<protein>
    <submittedName>
        <fullName evidence="4">M23 family metallopeptidase</fullName>
    </submittedName>
</protein>
<feature type="region of interest" description="Disordered" evidence="1">
    <location>
        <begin position="228"/>
        <end position="299"/>
    </location>
</feature>
<dbReference type="Proteomes" id="UP000481621">
    <property type="component" value="Unassembled WGS sequence"/>
</dbReference>
<dbReference type="RefSeq" id="WP_163250725.1">
    <property type="nucleotide sequence ID" value="NZ_JAAIUV010000005.1"/>
</dbReference>
<keyword evidence="2" id="KW-1133">Transmembrane helix</keyword>
<dbReference type="InterPro" id="IPR050570">
    <property type="entry name" value="Cell_wall_metabolism_enzyme"/>
</dbReference>
<keyword evidence="5" id="KW-1185">Reference proteome</keyword>
<keyword evidence="2" id="KW-0812">Transmembrane</keyword>
<dbReference type="InterPro" id="IPR016047">
    <property type="entry name" value="M23ase_b-sheet_dom"/>
</dbReference>
<dbReference type="Gene3D" id="2.70.70.10">
    <property type="entry name" value="Glucose Permease (Domain IIA)"/>
    <property type="match status" value="1"/>
</dbReference>
<gene>
    <name evidence="4" type="ORF">G4Z05_04825</name>
</gene>
<reference evidence="4" key="1">
    <citation type="submission" date="2020-02" db="EMBL/GenBank/DDBJ databases">
        <title>Bacillus sedimentmangrovi sp. nov., isolated from sediment of the mangrove ecosystem.</title>
        <authorList>
            <person name="Liu G."/>
        </authorList>
    </citation>
    <scope>NUCLEOTIDE SEQUENCE [LARGE SCALE GENOMIC DNA]</scope>
    <source>
        <strain evidence="4">SgZ-7</strain>
    </source>
</reference>
<dbReference type="SUPFAM" id="SSF51261">
    <property type="entry name" value="Duplicated hybrid motif"/>
    <property type="match status" value="1"/>
</dbReference>
<dbReference type="CDD" id="cd12797">
    <property type="entry name" value="M23_peptidase"/>
    <property type="match status" value="1"/>
</dbReference>
<dbReference type="InterPro" id="IPR011055">
    <property type="entry name" value="Dup_hybrid_motif"/>
</dbReference>
<dbReference type="AlphaFoldDB" id="A0A6B3TMP5"/>
<feature type="compositionally biased region" description="Basic and acidic residues" evidence="1">
    <location>
        <begin position="238"/>
        <end position="250"/>
    </location>
</feature>
<keyword evidence="2" id="KW-0472">Membrane</keyword>
<feature type="domain" description="M23ase beta-sheet core" evidence="3">
    <location>
        <begin position="118"/>
        <end position="216"/>
    </location>
</feature>
<dbReference type="GO" id="GO:0004222">
    <property type="term" value="F:metalloendopeptidase activity"/>
    <property type="evidence" value="ECO:0007669"/>
    <property type="project" value="TreeGrafter"/>
</dbReference>
<proteinExistence type="predicted"/>
<dbReference type="Pfam" id="PF01551">
    <property type="entry name" value="Peptidase_M23"/>
    <property type="match status" value="1"/>
</dbReference>
<dbReference type="EMBL" id="JAAIUV010000005">
    <property type="protein sequence ID" value="NEX78215.1"/>
    <property type="molecule type" value="Genomic_DNA"/>
</dbReference>
<evidence type="ECO:0000259" key="3">
    <source>
        <dbReference type="Pfam" id="PF01551"/>
    </source>
</evidence>
<dbReference type="PANTHER" id="PTHR21666">
    <property type="entry name" value="PEPTIDASE-RELATED"/>
    <property type="match status" value="1"/>
</dbReference>
<organism evidence="4 5">
    <name type="scientific">Neobacillus thermocopriae</name>
    <dbReference type="NCBI Taxonomy" id="1215031"/>
    <lineage>
        <taxon>Bacteria</taxon>
        <taxon>Bacillati</taxon>
        <taxon>Bacillota</taxon>
        <taxon>Bacilli</taxon>
        <taxon>Bacillales</taxon>
        <taxon>Bacillaceae</taxon>
        <taxon>Neobacillus</taxon>
    </lineage>
</organism>